<evidence type="ECO:0000313" key="2">
    <source>
        <dbReference type="EMBL" id="ETJ33331.1"/>
    </source>
</evidence>
<dbReference type="SUPFAM" id="SSF88697">
    <property type="entry name" value="PUA domain-like"/>
    <property type="match status" value="1"/>
</dbReference>
<keyword evidence="2" id="KW-0489">Methyltransferase</keyword>
<dbReference type="GO" id="GO:0032259">
    <property type="term" value="P:methylation"/>
    <property type="evidence" value="ECO:0007669"/>
    <property type="project" value="UniProtKB-KW"/>
</dbReference>
<dbReference type="GO" id="GO:0008168">
    <property type="term" value="F:methyltransferase activity"/>
    <property type="evidence" value="ECO:0007669"/>
    <property type="project" value="UniProtKB-KW"/>
</dbReference>
<evidence type="ECO:0000259" key="1">
    <source>
        <dbReference type="Pfam" id="PF20260"/>
    </source>
</evidence>
<dbReference type="Pfam" id="PF20260">
    <property type="entry name" value="PUA_4"/>
    <property type="match status" value="1"/>
</dbReference>
<dbReference type="InterPro" id="IPR006700">
    <property type="entry name" value="RsmE"/>
</dbReference>
<dbReference type="InterPro" id="IPR046887">
    <property type="entry name" value="RsmE_PUA-like"/>
</dbReference>
<dbReference type="InterPro" id="IPR015947">
    <property type="entry name" value="PUA-like_sf"/>
</dbReference>
<sequence length="67" mass="7363">MRIPRIYHPDPLPSHSHIALCEDAANHIGRVLRMGPGQALQLFDGSNQVFDAEITSASKKSVEVKVL</sequence>
<gene>
    <name evidence="2" type="ORF">Q604_UNBC12208G0001</name>
</gene>
<feature type="non-terminal residue" evidence="2">
    <location>
        <position position="67"/>
    </location>
</feature>
<protein>
    <submittedName>
        <fullName evidence="2">Ribosomal RNA small subunit methyltransferase E</fullName>
    </submittedName>
</protein>
<dbReference type="GO" id="GO:0006364">
    <property type="term" value="P:rRNA processing"/>
    <property type="evidence" value="ECO:0007669"/>
    <property type="project" value="InterPro"/>
</dbReference>
<name>W1XTB8_9ZZZZ</name>
<dbReference type="AlphaFoldDB" id="W1XTB8"/>
<dbReference type="EMBL" id="AZMM01012208">
    <property type="protein sequence ID" value="ETJ33331.1"/>
    <property type="molecule type" value="Genomic_DNA"/>
</dbReference>
<reference evidence="2" key="1">
    <citation type="submission" date="2013-12" db="EMBL/GenBank/DDBJ databases">
        <title>A Varibaculum cambriense genome reconstructed from a premature infant gut community with otherwise low bacterial novelty that shifts toward anaerobic metabolism during the third week of life.</title>
        <authorList>
            <person name="Brown C.T."/>
            <person name="Sharon I."/>
            <person name="Thomas B.C."/>
            <person name="Castelle C.J."/>
            <person name="Morowitz M.J."/>
            <person name="Banfield J.F."/>
        </authorList>
    </citation>
    <scope>NUCLEOTIDE SEQUENCE</scope>
</reference>
<dbReference type="Gene3D" id="2.40.240.20">
    <property type="entry name" value="Hypothetical PUA domain-like, domain 1"/>
    <property type="match status" value="1"/>
</dbReference>
<organism evidence="2">
    <name type="scientific">human gut metagenome</name>
    <dbReference type="NCBI Taxonomy" id="408170"/>
    <lineage>
        <taxon>unclassified sequences</taxon>
        <taxon>metagenomes</taxon>
        <taxon>organismal metagenomes</taxon>
    </lineage>
</organism>
<dbReference type="FunFam" id="2.40.240.20:FF:000001">
    <property type="entry name" value="Ribosomal RNA small subunit methyltransferase E"/>
    <property type="match status" value="1"/>
</dbReference>
<keyword evidence="2" id="KW-0808">Transferase</keyword>
<comment type="caution">
    <text evidence="2">The sequence shown here is derived from an EMBL/GenBank/DDBJ whole genome shotgun (WGS) entry which is preliminary data.</text>
</comment>
<feature type="domain" description="Ribosomal RNA small subunit methyltransferase E PUA-like" evidence="1">
    <location>
        <begin position="21"/>
        <end position="67"/>
    </location>
</feature>
<accession>W1XTB8</accession>
<proteinExistence type="predicted"/>
<dbReference type="NCBIfam" id="TIGR00046">
    <property type="entry name" value="RsmE family RNA methyltransferase"/>
    <property type="match status" value="1"/>
</dbReference>